<dbReference type="AlphaFoldDB" id="A0A1S6QIE8"/>
<dbReference type="EMBL" id="CP018906">
    <property type="protein sequence ID" value="AQW21377.1"/>
    <property type="molecule type" value="Genomic_DNA"/>
</dbReference>
<proteinExistence type="predicted"/>
<evidence type="ECO:0000313" key="2">
    <source>
        <dbReference type="Proteomes" id="UP000030361"/>
    </source>
</evidence>
<dbReference type="OrthoDB" id="2322350at2"/>
<dbReference type="eggNOG" id="ENOG50309X4">
    <property type="taxonomic scope" value="Bacteria"/>
</dbReference>
<accession>A0A1S6QIE8</accession>
<name>A0A1S6QIE8_9LACO</name>
<dbReference type="RefSeq" id="WP_035167826.1">
    <property type="nucleotide sequence ID" value="NZ_CP018906.1"/>
</dbReference>
<dbReference type="KEGG" id="lcu:PL11_005245"/>
<protein>
    <submittedName>
        <fullName evidence="1">Uncharacterized protein</fullName>
    </submittedName>
</protein>
<keyword evidence="2" id="KW-1185">Reference proteome</keyword>
<sequence length="192" mass="22239">MDLPFGSIIKDKQQRYLVIGNVVSNNPQLILDNVNYIGKKNFVIHIRYGQGISHNAVLICKYSGRIPEYLKNDVPKDFEAAVRADEIILAEPDEINQFKTEEPLEIDADEDVGFVASVRQNAILTIENYVDDLQKQINKLSQRKMNHYFSDKQHYEDVKDYLLVITPFSDLRLKSSQIRQDEWRLKLQLGGQ</sequence>
<organism evidence="1 2">
    <name type="scientific">Lentilactobacillus curieae</name>
    <dbReference type="NCBI Taxonomy" id="1138822"/>
    <lineage>
        <taxon>Bacteria</taxon>
        <taxon>Bacillati</taxon>
        <taxon>Bacillota</taxon>
        <taxon>Bacilli</taxon>
        <taxon>Lactobacillales</taxon>
        <taxon>Lactobacillaceae</taxon>
        <taxon>Lentilactobacillus</taxon>
    </lineage>
</organism>
<reference evidence="1 2" key="1">
    <citation type="journal article" date="2015" name="Genome Announc.">
        <title>Genome Sequence of Lactobacillus curieae CCTCC M 2011381T, a Novel Producer of Gamma-aminobutyric Acid.</title>
        <authorList>
            <person name="Wang Y."/>
            <person name="Wang Y."/>
            <person name="Lang C."/>
            <person name="Wei D."/>
            <person name="Xu P."/>
            <person name="Xie J."/>
        </authorList>
    </citation>
    <scope>NUCLEOTIDE SEQUENCE [LARGE SCALE GENOMIC DNA]</scope>
    <source>
        <strain evidence="1 2">CCTCC M 2011381</strain>
    </source>
</reference>
<gene>
    <name evidence="1" type="ORF">PL11_005245</name>
</gene>
<dbReference type="Proteomes" id="UP000030361">
    <property type="component" value="Chromosome"/>
</dbReference>
<evidence type="ECO:0000313" key="1">
    <source>
        <dbReference type="EMBL" id="AQW21377.1"/>
    </source>
</evidence>